<feature type="transmembrane region" description="Helical" evidence="1">
    <location>
        <begin position="235"/>
        <end position="257"/>
    </location>
</feature>
<dbReference type="PANTHER" id="PTHR43833:SF11">
    <property type="entry name" value="VOLTAGE-GATED POTASSIUM CHANNEL KCH"/>
    <property type="match status" value="1"/>
</dbReference>
<dbReference type="PROSITE" id="PS51201">
    <property type="entry name" value="RCK_N"/>
    <property type="match status" value="2"/>
</dbReference>
<dbReference type="Proteomes" id="UP000607397">
    <property type="component" value="Unassembled WGS sequence"/>
</dbReference>
<dbReference type="PANTHER" id="PTHR43833">
    <property type="entry name" value="POTASSIUM CHANNEL PROTEIN 2-RELATED-RELATED"/>
    <property type="match status" value="1"/>
</dbReference>
<keyword evidence="1" id="KW-0812">Transmembrane</keyword>
<gene>
    <name evidence="3" type="ORF">GS597_09365</name>
</gene>
<protein>
    <submittedName>
        <fullName evidence="3">Potassium channel protein</fullName>
    </submittedName>
</protein>
<dbReference type="SUPFAM" id="SSF81324">
    <property type="entry name" value="Voltage-gated potassium channels"/>
    <property type="match status" value="1"/>
</dbReference>
<reference evidence="3" key="1">
    <citation type="submission" date="2019-12" db="EMBL/GenBank/DDBJ databases">
        <title>High-Quality draft genome sequences of three cyanobacteria isolated from the limestone walls of the Old Cathedral of Coimbra.</title>
        <authorList>
            <person name="Tiago I."/>
            <person name="Soares F."/>
            <person name="Portugal A."/>
        </authorList>
    </citation>
    <scope>NUCLEOTIDE SEQUENCE [LARGE SCALE GENOMIC DNA]</scope>
    <source>
        <strain evidence="3">C</strain>
    </source>
</reference>
<sequence>MPPQIIVCGLGAIGDRIVQLLRQQSAHVVGVNDCSRPELSDIIVGPLQSPETLLRAGIKSAQTLIIATNDDAVNLEILMQARLLNPRLRIINRLFNQGLGERLDRTLADHTTMSVAALSAPLFGFAAVGNRAIGQLRLFEQVWPIYEEQIHAHHPWRDRKLSDLWDDRSRMLIYYLAADREIDLVSGVLSGQRLQAGDRLILGSQPRIRVTRSSWLRKLLKMGVGMRQFQRHSRAVGVVLMLLLATIALATLTYTHFSYQSSSLVDALYFSVGMITGAGGQESVAEQSADWIKVFTVVMMLLGAGVIGICYALLNDLVLGTRLRHFWDVARVPHRDHFIVCGLGGVGIQIVNHLRANGYEVVVVERDPNSRFLQMARSQKVPVIIGDANLPVTLQTANLKHAAALLTVTQSDMVNLEIGLTVKNLAPQLPVIVRCQDPQQAERMQRVFEFNAVLSPPELAAPAFAAAALGGRILGNGITADSLWIALSLLITPSHPFRGMPVKAVATSADLVPLYLESQRQTIHGWALLQKTLSPGDVLHLTIPAIKIESLWRLIPTVVS</sequence>
<accession>A0A8K2A7B0</accession>
<name>A0A8K2A7B0_9CYAN</name>
<keyword evidence="3" id="KW-0407">Ion channel</keyword>
<dbReference type="GO" id="GO:0034220">
    <property type="term" value="P:monoatomic ion transmembrane transport"/>
    <property type="evidence" value="ECO:0007669"/>
    <property type="project" value="UniProtKB-KW"/>
</dbReference>
<organism evidence="3 4">
    <name type="scientific">Petrachloros mirabilis ULC683</name>
    <dbReference type="NCBI Taxonomy" id="2781853"/>
    <lineage>
        <taxon>Bacteria</taxon>
        <taxon>Bacillati</taxon>
        <taxon>Cyanobacteriota</taxon>
        <taxon>Cyanophyceae</taxon>
        <taxon>Synechococcales</taxon>
        <taxon>Petrachlorosaceae</taxon>
        <taxon>Petrachloros</taxon>
        <taxon>Petrachloros mirabilis</taxon>
    </lineage>
</organism>
<comment type="caution">
    <text evidence="3">The sequence shown here is derived from an EMBL/GenBank/DDBJ whole genome shotgun (WGS) entry which is preliminary data.</text>
</comment>
<dbReference type="InterPro" id="IPR036291">
    <property type="entry name" value="NAD(P)-bd_dom_sf"/>
</dbReference>
<keyword evidence="3" id="KW-0406">Ion transport</keyword>
<feature type="transmembrane region" description="Helical" evidence="1">
    <location>
        <begin position="291"/>
        <end position="314"/>
    </location>
</feature>
<keyword evidence="1" id="KW-1133">Transmembrane helix</keyword>
<dbReference type="RefSeq" id="WP_161825186.1">
    <property type="nucleotide sequence ID" value="NZ_WVIC01000015.1"/>
</dbReference>
<dbReference type="Gene3D" id="3.40.50.720">
    <property type="entry name" value="NAD(P)-binding Rossmann-like Domain"/>
    <property type="match status" value="2"/>
</dbReference>
<dbReference type="GO" id="GO:0006813">
    <property type="term" value="P:potassium ion transport"/>
    <property type="evidence" value="ECO:0007669"/>
    <property type="project" value="InterPro"/>
</dbReference>
<dbReference type="Gene3D" id="1.10.287.70">
    <property type="match status" value="1"/>
</dbReference>
<keyword evidence="3" id="KW-0813">Transport</keyword>
<feature type="domain" description="RCK N-terminal" evidence="2">
    <location>
        <begin position="335"/>
        <end position="454"/>
    </location>
</feature>
<evidence type="ECO:0000313" key="3">
    <source>
        <dbReference type="EMBL" id="NCJ06711.1"/>
    </source>
</evidence>
<dbReference type="InterPro" id="IPR050721">
    <property type="entry name" value="Trk_Ktr_HKT_K-transport"/>
</dbReference>
<keyword evidence="4" id="KW-1185">Reference proteome</keyword>
<dbReference type="Pfam" id="PF02254">
    <property type="entry name" value="TrkA_N"/>
    <property type="match status" value="2"/>
</dbReference>
<dbReference type="InterPro" id="IPR003148">
    <property type="entry name" value="RCK_N"/>
</dbReference>
<evidence type="ECO:0000259" key="2">
    <source>
        <dbReference type="PROSITE" id="PS51201"/>
    </source>
</evidence>
<evidence type="ECO:0000256" key="1">
    <source>
        <dbReference type="SAM" id="Phobius"/>
    </source>
</evidence>
<evidence type="ECO:0000313" key="4">
    <source>
        <dbReference type="Proteomes" id="UP000607397"/>
    </source>
</evidence>
<dbReference type="AlphaFoldDB" id="A0A8K2A7B0"/>
<proteinExistence type="predicted"/>
<keyword evidence="1" id="KW-0472">Membrane</keyword>
<dbReference type="EMBL" id="WVIC01000015">
    <property type="protein sequence ID" value="NCJ06711.1"/>
    <property type="molecule type" value="Genomic_DNA"/>
</dbReference>
<dbReference type="SUPFAM" id="SSF51735">
    <property type="entry name" value="NAD(P)-binding Rossmann-fold domains"/>
    <property type="match status" value="2"/>
</dbReference>
<feature type="domain" description="RCK N-terminal" evidence="2">
    <location>
        <begin position="2"/>
        <end position="112"/>
    </location>
</feature>